<evidence type="ECO:0000313" key="3">
    <source>
        <dbReference type="Proteomes" id="UP000641932"/>
    </source>
</evidence>
<sequence>MSSGAMSIETAEGMRPMLVRAHLAGGVALDAQWGTALDGLLASVVWAARKGQLHDRGIATSPLADTPDPQDMPLPLARCRTPEGDWHWAATCALPEGVVGDGTEVRYWTGRLDLRHAEQVASDVPMHLYTHQGRWRNRIMPLIITTCRSVTWRAVGDADVVRELLETVAAIGKKRSQGEGQVLRWEVQALSDVSVWEAAHLHADGTLGRPTPPGCLSAPAGRPPHGGLGRAGIRPPYQHPSRQRELMLPPPLSGLTDEG</sequence>
<dbReference type="AlphaFoldDB" id="A0A917ZY18"/>
<proteinExistence type="predicted"/>
<protein>
    <submittedName>
        <fullName evidence="2">Uncharacterized protein</fullName>
    </submittedName>
</protein>
<feature type="region of interest" description="Disordered" evidence="1">
    <location>
        <begin position="204"/>
        <end position="259"/>
    </location>
</feature>
<comment type="caution">
    <text evidence="2">The sequence shown here is derived from an EMBL/GenBank/DDBJ whole genome shotgun (WGS) entry which is preliminary data.</text>
</comment>
<gene>
    <name evidence="2" type="ORF">GCM10012280_61120</name>
</gene>
<evidence type="ECO:0000256" key="1">
    <source>
        <dbReference type="SAM" id="MobiDB-lite"/>
    </source>
</evidence>
<organism evidence="2 3">
    <name type="scientific">Wenjunlia tyrosinilytica</name>
    <dbReference type="NCBI Taxonomy" id="1544741"/>
    <lineage>
        <taxon>Bacteria</taxon>
        <taxon>Bacillati</taxon>
        <taxon>Actinomycetota</taxon>
        <taxon>Actinomycetes</taxon>
        <taxon>Kitasatosporales</taxon>
        <taxon>Streptomycetaceae</taxon>
        <taxon>Wenjunlia</taxon>
    </lineage>
</organism>
<accession>A0A917ZY18</accession>
<keyword evidence="3" id="KW-1185">Reference proteome</keyword>
<reference evidence="2" key="1">
    <citation type="journal article" date="2014" name="Int. J. Syst. Evol. Microbiol.">
        <title>Complete genome sequence of Corynebacterium casei LMG S-19264T (=DSM 44701T), isolated from a smear-ripened cheese.</title>
        <authorList>
            <consortium name="US DOE Joint Genome Institute (JGI-PGF)"/>
            <person name="Walter F."/>
            <person name="Albersmeier A."/>
            <person name="Kalinowski J."/>
            <person name="Ruckert C."/>
        </authorList>
    </citation>
    <scope>NUCLEOTIDE SEQUENCE</scope>
    <source>
        <strain evidence="2">CGMCC 4.7201</strain>
    </source>
</reference>
<reference evidence="2" key="2">
    <citation type="submission" date="2020-09" db="EMBL/GenBank/DDBJ databases">
        <authorList>
            <person name="Sun Q."/>
            <person name="Zhou Y."/>
        </authorList>
    </citation>
    <scope>NUCLEOTIDE SEQUENCE</scope>
    <source>
        <strain evidence="2">CGMCC 4.7201</strain>
    </source>
</reference>
<dbReference type="Proteomes" id="UP000641932">
    <property type="component" value="Unassembled WGS sequence"/>
</dbReference>
<dbReference type="EMBL" id="BMMS01000036">
    <property type="protein sequence ID" value="GGO98003.1"/>
    <property type="molecule type" value="Genomic_DNA"/>
</dbReference>
<name>A0A917ZY18_9ACTN</name>
<evidence type="ECO:0000313" key="2">
    <source>
        <dbReference type="EMBL" id="GGO98003.1"/>
    </source>
</evidence>